<dbReference type="OrthoDB" id="8613300at2"/>
<gene>
    <name evidence="5" type="ORF">BAU07_25030</name>
</gene>
<sequence length="1753" mass="173867">MNLFHKTIWNAARQQYVVTSELARGKTKSATASPARAGRATRRPGVRTRAGALAMADAYAVPAVLAGALLVAGMLAPGMALASTCQTGTAGQSAPAGGNCTVSSYNPPVSNGGVGAAVVRNGDTVTLQGTSQVGTGYSGNTTVPANTVNVVSGSFATSALVTGPQNVAVSGLNPATGTNVVYRTYDSTAFLDHSNIATPVNQFEDVSGDMYYEASLGKVQQSGGTLKVNLGADPAGSPSTNGILMVSKQTYLTSADGRGNADSKVSWQSRNAIDMGIDPGLPTPDANGLLTVEVPVTTYAGTVTFNGATYTVTNAAEMAAYNDVLVAALKSGALTSQQAYDAAFAQAFATVDLPVTYKTNTTDGDLTRTPNGDRYAILAQGARGSASVEQGAQIDITRASGAVKATDGATITNRGTLSGKVIQQVAKVESGAHFINAASGVVSSGYLVGDKLNTATDDTFYYTGSGIIATGAGTTVQNHGVINTAGFAYTGNTSTGLGLANGASGHNDGNINVGVNPGYVTKVVGVNVSGGSSFTNAADGTIYIGRAAQYALGDPSVDVAISGPTYGVRIMDTGDTAINNGQVTIGSQAQNAVAMYSTAPLSSLLLNNGTITINGAAGGVPMSNIGMLADDNGAAGTGAIVRNAGTINVNGVNGIGVMVNADPGIAANAESTGTINVNGNADPASGTRNFGVWVNGAQGVAVVSGALNLAGTGAIGAFAQNGGTIQVGAAAIPQFTGGTDQIGFYASGAGSRIDVGATAMTVNTERSTMFRVADGAAYTGASTAGALDLTIAGTDARGVVATGQGTTLSTGSSVYRVTGAAGAAGGAVAIINEGGATGTIDAGTTISLANAGAIAGVVDGQGHDLTGAAAGNPVATSLTNNAAIQSGTDGVIGFVARNQGTLVNNNAIALSGASSIGVIVGPQGTVQNNATIAVANGDGALVQGANASLVNNGTIRADDGRAAVHLTGAGASVVFSGNGLIQAQGTADGIQLDPTAVGGSVTGTAGSIVVQGSGMALNNQAAGGIIALSDTSITTSGAGASGISSSGANGDIAVEGGNIQTTGANAVGIHVSSVGRLQLSNATVGTQGDGAHGVMLDSGATATLMGGTITTAGVGAAALRVEGPAGAATAAGTALTSAAGPGVQANAGGALTLNGVAISGASAAIAVTDTTASGQASNITVTGGSLAASSGNAIEVTGARANITVRGGTTITAASGTLLNLTNASVVNLNAQGLTLNGDLIADASSGGTVNLQAGTTLTGRIDPLSVSVDGTSAWNVTASSEVQDLSNAGTITFIPPTGDPTQASSYKTITASNYAGTNGSVALNTYLAGDGAPSDRLVINGGTASGTTGLRINNTGGPGAATTGDGINVVAVTGGGTTSPGAFQLAGPVQSGAYEYLLYRGGSTNPDNYYLRSDLASPTGPNDPTPPGPPAYRPGVVGYALMPALNLDYGFNNLGRLHERVGDVYSTEQNQKGNRNGVWGRIGGYGLNADSGDRFSVNQHTFFMQFGKDWTLSQAPEGGSTHAGVTASLGVMSAKFRDSARDLNATLTDRAGDGTMQAQSLGAYYTKYWNEGGYWDSVAQVTHYRNKYDDVYGGSGSQNGFGIALSQEVGQPFKLMPKLAIEPQAQLVYQYLKLGSFDDGVSSVSGNSSNAVRGRVGFRLFAPNLRTEDGAGAGTPYMTVDVLHDFVPPRQVSVDGTSFRSNFGRTWGELGFGINESIGKGGQLYATVKFSKNLGGDDRRGVFGQVGYRYSW</sequence>
<feature type="transmembrane region" description="Helical" evidence="3">
    <location>
        <begin position="52"/>
        <end position="76"/>
    </location>
</feature>
<feature type="region of interest" description="Disordered" evidence="2">
    <location>
        <begin position="25"/>
        <end position="44"/>
    </location>
</feature>
<feature type="compositionally biased region" description="Low complexity" evidence="2">
    <location>
        <begin position="29"/>
        <end position="38"/>
    </location>
</feature>
<dbReference type="Pfam" id="PF13018">
    <property type="entry name" value="ESPR"/>
    <property type="match status" value="1"/>
</dbReference>
<name>A0A193GJC2_9BORD</name>
<dbReference type="PANTHER" id="PTHR35037:SF3">
    <property type="entry name" value="C-TERMINAL REGION OF AIDA-LIKE PROTEIN"/>
    <property type="match status" value="1"/>
</dbReference>
<dbReference type="InterPro" id="IPR051551">
    <property type="entry name" value="Autotransporter_adhesion"/>
</dbReference>
<dbReference type="KEGG" id="bfz:BAU07_25030"/>
<keyword evidence="3" id="KW-0812">Transmembrane</keyword>
<dbReference type="SMART" id="SM00869">
    <property type="entry name" value="Autotransporter"/>
    <property type="match status" value="1"/>
</dbReference>
<dbReference type="PROSITE" id="PS51208">
    <property type="entry name" value="AUTOTRANSPORTER"/>
    <property type="match status" value="1"/>
</dbReference>
<dbReference type="InterPro" id="IPR006315">
    <property type="entry name" value="OM_autotransptr_brl_dom"/>
</dbReference>
<proteinExistence type="predicted"/>
<evidence type="ECO:0000256" key="1">
    <source>
        <dbReference type="ARBA" id="ARBA00023026"/>
    </source>
</evidence>
<dbReference type="InterPro" id="IPR036709">
    <property type="entry name" value="Autotransporte_beta_dom_sf"/>
</dbReference>
<keyword evidence="3" id="KW-1133">Transmembrane helix</keyword>
<keyword evidence="3" id="KW-0472">Membrane</keyword>
<keyword evidence="1" id="KW-0843">Virulence</keyword>
<dbReference type="InterPro" id="IPR005546">
    <property type="entry name" value="Autotransporte_beta"/>
</dbReference>
<evidence type="ECO:0000313" key="6">
    <source>
        <dbReference type="Proteomes" id="UP000091926"/>
    </source>
</evidence>
<feature type="domain" description="Autotransporter" evidence="4">
    <location>
        <begin position="1472"/>
        <end position="1753"/>
    </location>
</feature>
<dbReference type="NCBIfam" id="TIGR01414">
    <property type="entry name" value="autotrans_barl"/>
    <property type="match status" value="1"/>
</dbReference>
<evidence type="ECO:0000259" key="4">
    <source>
        <dbReference type="PROSITE" id="PS51208"/>
    </source>
</evidence>
<evidence type="ECO:0000313" key="5">
    <source>
        <dbReference type="EMBL" id="ANN79945.1"/>
    </source>
</evidence>
<dbReference type="STRING" id="463014.BAU07_25030"/>
<organism evidence="5 6">
    <name type="scientific">Bordetella flabilis</name>
    <dbReference type="NCBI Taxonomy" id="463014"/>
    <lineage>
        <taxon>Bacteria</taxon>
        <taxon>Pseudomonadati</taxon>
        <taxon>Pseudomonadota</taxon>
        <taxon>Betaproteobacteria</taxon>
        <taxon>Burkholderiales</taxon>
        <taxon>Alcaligenaceae</taxon>
        <taxon>Bordetella</taxon>
    </lineage>
</organism>
<dbReference type="InterPro" id="IPR043990">
    <property type="entry name" value="AC_1"/>
</dbReference>
<evidence type="ECO:0000256" key="2">
    <source>
        <dbReference type="SAM" id="MobiDB-lite"/>
    </source>
</evidence>
<dbReference type="InterPro" id="IPR011050">
    <property type="entry name" value="Pectin_lyase_fold/virulence"/>
</dbReference>
<protein>
    <recommendedName>
        <fullName evidence="4">Autotransporter domain-containing protein</fullName>
    </recommendedName>
</protein>
<dbReference type="Pfam" id="PF18883">
    <property type="entry name" value="AC_1"/>
    <property type="match status" value="1"/>
</dbReference>
<dbReference type="PANTHER" id="PTHR35037">
    <property type="entry name" value="C-TERMINAL REGION OF AIDA-LIKE PROTEIN"/>
    <property type="match status" value="1"/>
</dbReference>
<dbReference type="RefSeq" id="WP_066663900.1">
    <property type="nucleotide sequence ID" value="NZ_CBCSCL010000003.1"/>
</dbReference>
<accession>A0A193GJC2</accession>
<dbReference type="GO" id="GO:0019867">
    <property type="term" value="C:outer membrane"/>
    <property type="evidence" value="ECO:0007669"/>
    <property type="project" value="InterPro"/>
</dbReference>
<evidence type="ECO:0000256" key="3">
    <source>
        <dbReference type="SAM" id="Phobius"/>
    </source>
</evidence>
<dbReference type="Gene3D" id="2.40.128.130">
    <property type="entry name" value="Autotransporter beta-domain"/>
    <property type="match status" value="1"/>
</dbReference>
<dbReference type="Pfam" id="PF03797">
    <property type="entry name" value="Autotransporter"/>
    <property type="match status" value="1"/>
</dbReference>
<dbReference type="SUPFAM" id="SSF103515">
    <property type="entry name" value="Autotransporter"/>
    <property type="match status" value="1"/>
</dbReference>
<dbReference type="Gene3D" id="2.160.20.20">
    <property type="match status" value="1"/>
</dbReference>
<keyword evidence="6" id="KW-1185">Reference proteome</keyword>
<reference evidence="5 6" key="1">
    <citation type="submission" date="2016-06" db="EMBL/GenBank/DDBJ databases">
        <title>Complete genome sequences of Bordetella bronchialis and Bordetella flabilis.</title>
        <authorList>
            <person name="LiPuma J.J."/>
            <person name="Spilker T."/>
        </authorList>
    </citation>
    <scope>NUCLEOTIDE SEQUENCE [LARGE SCALE GENOMIC DNA]</scope>
    <source>
        <strain evidence="5 6">AU10664</strain>
    </source>
</reference>
<dbReference type="InterPro" id="IPR024973">
    <property type="entry name" value="ESPR"/>
</dbReference>
<dbReference type="EMBL" id="CP016172">
    <property type="protein sequence ID" value="ANN79945.1"/>
    <property type="molecule type" value="Genomic_DNA"/>
</dbReference>
<dbReference type="Proteomes" id="UP000091926">
    <property type="component" value="Chromosome"/>
</dbReference>
<dbReference type="SUPFAM" id="SSF51126">
    <property type="entry name" value="Pectin lyase-like"/>
    <property type="match status" value="1"/>
</dbReference>
<dbReference type="InterPro" id="IPR012332">
    <property type="entry name" value="Autotransporter_pectin_lyase_C"/>
</dbReference>
<dbReference type="CDD" id="cd01344">
    <property type="entry name" value="PL2_Passenger_AT"/>
    <property type="match status" value="1"/>
</dbReference>